<dbReference type="Pfam" id="PF13426">
    <property type="entry name" value="PAS_9"/>
    <property type="match status" value="1"/>
</dbReference>
<reference evidence="4" key="1">
    <citation type="journal article" date="2014" name="Front. Microbiol.">
        <title>High frequency of phylogenetically diverse reductive dehalogenase-homologous genes in deep subseafloor sedimentary metagenomes.</title>
        <authorList>
            <person name="Kawai M."/>
            <person name="Futagami T."/>
            <person name="Toyoda A."/>
            <person name="Takaki Y."/>
            <person name="Nishi S."/>
            <person name="Hori S."/>
            <person name="Arai W."/>
            <person name="Tsubouchi T."/>
            <person name="Morono Y."/>
            <person name="Uchiyama I."/>
            <person name="Ito T."/>
            <person name="Fujiyama A."/>
            <person name="Inagaki F."/>
            <person name="Takami H."/>
        </authorList>
    </citation>
    <scope>NUCLEOTIDE SEQUENCE</scope>
    <source>
        <strain evidence="4">Expedition CK06-06</strain>
    </source>
</reference>
<dbReference type="PROSITE" id="PS50113">
    <property type="entry name" value="PAC"/>
    <property type="match status" value="1"/>
</dbReference>
<dbReference type="CDD" id="cd00130">
    <property type="entry name" value="PAS"/>
    <property type="match status" value="1"/>
</dbReference>
<proteinExistence type="predicted"/>
<dbReference type="SMART" id="SM00091">
    <property type="entry name" value="PAS"/>
    <property type="match status" value="1"/>
</dbReference>
<feature type="transmembrane region" description="Helical" evidence="1">
    <location>
        <begin position="88"/>
        <end position="112"/>
    </location>
</feature>
<feature type="non-terminal residue" evidence="4">
    <location>
        <position position="294"/>
    </location>
</feature>
<feature type="transmembrane region" description="Helical" evidence="1">
    <location>
        <begin position="151"/>
        <end position="173"/>
    </location>
</feature>
<dbReference type="Pfam" id="PF16927">
    <property type="entry name" value="HisKA_7TM"/>
    <property type="match status" value="1"/>
</dbReference>
<gene>
    <name evidence="4" type="ORF">S06H3_19452</name>
</gene>
<evidence type="ECO:0000259" key="3">
    <source>
        <dbReference type="PROSITE" id="PS50113"/>
    </source>
</evidence>
<organism evidence="4">
    <name type="scientific">marine sediment metagenome</name>
    <dbReference type="NCBI Taxonomy" id="412755"/>
    <lineage>
        <taxon>unclassified sequences</taxon>
        <taxon>metagenomes</taxon>
        <taxon>ecological metagenomes</taxon>
    </lineage>
</organism>
<evidence type="ECO:0000259" key="2">
    <source>
        <dbReference type="PROSITE" id="PS50112"/>
    </source>
</evidence>
<dbReference type="AlphaFoldDB" id="X1LK26"/>
<comment type="caution">
    <text evidence="4">The sequence shown here is derived from an EMBL/GenBank/DDBJ whole genome shotgun (WGS) entry which is preliminary data.</text>
</comment>
<keyword evidence="1" id="KW-0812">Transmembrane</keyword>
<keyword evidence="1" id="KW-1133">Transmembrane helix</keyword>
<name>X1LK26_9ZZZZ</name>
<dbReference type="EMBL" id="BARV01009966">
    <property type="protein sequence ID" value="GAI06196.1"/>
    <property type="molecule type" value="Genomic_DNA"/>
</dbReference>
<feature type="transmembrane region" description="Helical" evidence="1">
    <location>
        <begin position="124"/>
        <end position="145"/>
    </location>
</feature>
<feature type="domain" description="PAS" evidence="2">
    <location>
        <begin position="189"/>
        <end position="237"/>
    </location>
</feature>
<feature type="transmembrane region" description="Helical" evidence="1">
    <location>
        <begin position="20"/>
        <end position="37"/>
    </location>
</feature>
<dbReference type="InterPro" id="IPR035965">
    <property type="entry name" value="PAS-like_dom_sf"/>
</dbReference>
<evidence type="ECO:0000313" key="4">
    <source>
        <dbReference type="EMBL" id="GAI06196.1"/>
    </source>
</evidence>
<dbReference type="InterPro" id="IPR031621">
    <property type="entry name" value="HisKA_7TM"/>
</dbReference>
<dbReference type="PROSITE" id="PS50112">
    <property type="entry name" value="PAS"/>
    <property type="match status" value="1"/>
</dbReference>
<evidence type="ECO:0000256" key="1">
    <source>
        <dbReference type="SAM" id="Phobius"/>
    </source>
</evidence>
<feature type="non-terminal residue" evidence="4">
    <location>
        <position position="1"/>
    </location>
</feature>
<dbReference type="InterPro" id="IPR000700">
    <property type="entry name" value="PAS-assoc_C"/>
</dbReference>
<dbReference type="SUPFAM" id="SSF55785">
    <property type="entry name" value="PYP-like sensor domain (PAS domain)"/>
    <property type="match status" value="1"/>
</dbReference>
<accession>X1LK26</accession>
<feature type="domain" description="PAC" evidence="3">
    <location>
        <begin position="253"/>
        <end position="294"/>
    </location>
</feature>
<sequence length="294" mass="33549">FIHNINILKDTAMLFDNISSIGWASFASFFLWFSFIFTEKKEILKTKIIYPLIFIPPLLFIYTQWAGFLTVDYIKKPWGWEIVWSESIWLYSYYLYYLLFMAIGLYLILNFGKKTKEPIKKKQARIIFIATLIPFILGTLTDMILPELLTYNMPLLGDVITLIWALGIVYAVAKYKLMVITPALAADNIISTMADSLILLDSQGNIASVNKAVLDLSGYGKDELKGKSIEIFFREKDFKSTLLDRAIKKEAVRNYELNFKTKTGDHIPVIFSSSTMMDEAGGMAGIVCIIKDIT</sequence>
<keyword evidence="1" id="KW-0472">Membrane</keyword>
<dbReference type="NCBIfam" id="TIGR00229">
    <property type="entry name" value="sensory_box"/>
    <property type="match status" value="1"/>
</dbReference>
<protein>
    <recommendedName>
        <fullName evidence="5">PAS domain-containing protein</fullName>
    </recommendedName>
</protein>
<dbReference type="InterPro" id="IPR000014">
    <property type="entry name" value="PAS"/>
</dbReference>
<evidence type="ECO:0008006" key="5">
    <source>
        <dbReference type="Google" id="ProtNLM"/>
    </source>
</evidence>
<feature type="transmembrane region" description="Helical" evidence="1">
    <location>
        <begin position="49"/>
        <end position="68"/>
    </location>
</feature>
<dbReference type="Gene3D" id="3.30.450.20">
    <property type="entry name" value="PAS domain"/>
    <property type="match status" value="1"/>
</dbReference>